<dbReference type="Pfam" id="PF08240">
    <property type="entry name" value="ADH_N"/>
    <property type="match status" value="1"/>
</dbReference>
<dbReference type="InterPro" id="IPR020843">
    <property type="entry name" value="ER"/>
</dbReference>
<dbReference type="InterPro" id="IPR013149">
    <property type="entry name" value="ADH-like_C"/>
</dbReference>
<dbReference type="EMBL" id="BAAADJ010000060">
    <property type="protein sequence ID" value="GAA0341734.1"/>
    <property type="molecule type" value="Genomic_DNA"/>
</dbReference>
<gene>
    <name evidence="2" type="ORF">GCM10008967_35150</name>
</gene>
<feature type="domain" description="Enoyl reductase (ER)" evidence="1">
    <location>
        <begin position="11"/>
        <end position="327"/>
    </location>
</feature>
<dbReference type="InterPro" id="IPR013154">
    <property type="entry name" value="ADH-like_N"/>
</dbReference>
<dbReference type="SUPFAM" id="SSF50129">
    <property type="entry name" value="GroES-like"/>
    <property type="match status" value="1"/>
</dbReference>
<dbReference type="SUPFAM" id="SSF51735">
    <property type="entry name" value="NAD(P)-binding Rossmann-fold domains"/>
    <property type="match status" value="1"/>
</dbReference>
<protein>
    <submittedName>
        <fullName evidence="2">Zinc-binding dehydrogenase</fullName>
    </submittedName>
</protein>
<dbReference type="InterPro" id="IPR052711">
    <property type="entry name" value="Zinc_ADH-like"/>
</dbReference>
<dbReference type="Pfam" id="PF00107">
    <property type="entry name" value="ADH_zinc_N"/>
    <property type="match status" value="1"/>
</dbReference>
<dbReference type="PANTHER" id="PTHR45033">
    <property type="match status" value="1"/>
</dbReference>
<evidence type="ECO:0000313" key="3">
    <source>
        <dbReference type="Proteomes" id="UP001500782"/>
    </source>
</evidence>
<dbReference type="Proteomes" id="UP001500782">
    <property type="component" value="Unassembled WGS sequence"/>
</dbReference>
<sequence>MKAIVHEGIEGLEGVTYRDFEEPVVEPNMVKIKIKAAGMNRRDLMIPNRHKADQPPLIMGSDGAGVIAEVGEGAQKFSVGDEVVISAAIGWQEKSDAPPEGFEILCLPDHGTFAEYIVVPEDIVEKKPEHLSWEEAGVLPLAALTAYRALFTRGKVKSGDTVMLPGIGSGVLTFILKFAKAAGARVIVTSRSEEKRQKALELGADVAIPTESNWNEELKGETIDLLIESIGRATMNKSLNIIRKGGTVVTFGATTEDEVTIDIRQFFYGQFNLLGSTMGSHEEFQEMLSFIEEHQIKPELDRSFELSQYKEAFEYLRDSQNFGKIGFVIDK</sequence>
<dbReference type="RefSeq" id="WP_343801957.1">
    <property type="nucleotide sequence ID" value="NZ_BAAADJ010000060.1"/>
</dbReference>
<accession>A0ABP3GBT1</accession>
<dbReference type="InterPro" id="IPR011032">
    <property type="entry name" value="GroES-like_sf"/>
</dbReference>
<evidence type="ECO:0000259" key="1">
    <source>
        <dbReference type="SMART" id="SM00829"/>
    </source>
</evidence>
<comment type="caution">
    <text evidence="2">The sequence shown here is derived from an EMBL/GenBank/DDBJ whole genome shotgun (WGS) entry which is preliminary data.</text>
</comment>
<dbReference type="PANTHER" id="PTHR45033:SF3">
    <property type="entry name" value="DEHYDROGENASE, PUTATIVE (AFU_ORTHOLOGUE AFUA_2G13270)-RELATED"/>
    <property type="match status" value="1"/>
</dbReference>
<name>A0ABP3GBT1_9BACI</name>
<reference evidence="3" key="1">
    <citation type="journal article" date="2019" name="Int. J. Syst. Evol. Microbiol.">
        <title>The Global Catalogue of Microorganisms (GCM) 10K type strain sequencing project: providing services to taxonomists for standard genome sequencing and annotation.</title>
        <authorList>
            <consortium name="The Broad Institute Genomics Platform"/>
            <consortium name="The Broad Institute Genome Sequencing Center for Infectious Disease"/>
            <person name="Wu L."/>
            <person name="Ma J."/>
        </authorList>
    </citation>
    <scope>NUCLEOTIDE SEQUENCE [LARGE SCALE GENOMIC DNA]</scope>
    <source>
        <strain evidence="3">JCM 9731</strain>
    </source>
</reference>
<dbReference type="Gene3D" id="3.90.180.10">
    <property type="entry name" value="Medium-chain alcohol dehydrogenases, catalytic domain"/>
    <property type="match status" value="1"/>
</dbReference>
<dbReference type="InterPro" id="IPR036291">
    <property type="entry name" value="NAD(P)-bd_dom_sf"/>
</dbReference>
<proteinExistence type="predicted"/>
<keyword evidence="3" id="KW-1185">Reference proteome</keyword>
<evidence type="ECO:0000313" key="2">
    <source>
        <dbReference type="EMBL" id="GAA0341734.1"/>
    </source>
</evidence>
<dbReference type="SMART" id="SM00829">
    <property type="entry name" value="PKS_ER"/>
    <property type="match status" value="1"/>
</dbReference>
<dbReference type="Gene3D" id="3.40.50.720">
    <property type="entry name" value="NAD(P)-binding Rossmann-like Domain"/>
    <property type="match status" value="1"/>
</dbReference>
<organism evidence="2 3">
    <name type="scientific">Bacillus carboniphilus</name>
    <dbReference type="NCBI Taxonomy" id="86663"/>
    <lineage>
        <taxon>Bacteria</taxon>
        <taxon>Bacillati</taxon>
        <taxon>Bacillota</taxon>
        <taxon>Bacilli</taxon>
        <taxon>Bacillales</taxon>
        <taxon>Bacillaceae</taxon>
        <taxon>Bacillus</taxon>
    </lineage>
</organism>